<dbReference type="EMBL" id="BGPR01000457">
    <property type="protein sequence ID" value="GBM21270.1"/>
    <property type="molecule type" value="Genomic_DNA"/>
</dbReference>
<comment type="caution">
    <text evidence="2">The sequence shown here is derived from an EMBL/GenBank/DDBJ whole genome shotgun (WGS) entry which is preliminary data.</text>
</comment>
<sequence length="96" mass="10399">MTSYKGVAACRSTCSQLKNDGHVSSDTYVGVLTAIIGHVPAPPEEGTFRHRSGSNSAPHHYYTDQGNEIPLTNLVASHPRTRGAPYGGQSHRNYFD</sequence>
<evidence type="ECO:0000313" key="2">
    <source>
        <dbReference type="EMBL" id="GBM21270.1"/>
    </source>
</evidence>
<dbReference type="AlphaFoldDB" id="A0A4Y2DWN3"/>
<evidence type="ECO:0000256" key="1">
    <source>
        <dbReference type="SAM" id="MobiDB-lite"/>
    </source>
</evidence>
<organism evidence="2 3">
    <name type="scientific">Araneus ventricosus</name>
    <name type="common">Orbweaver spider</name>
    <name type="synonym">Epeira ventricosa</name>
    <dbReference type="NCBI Taxonomy" id="182803"/>
    <lineage>
        <taxon>Eukaryota</taxon>
        <taxon>Metazoa</taxon>
        <taxon>Ecdysozoa</taxon>
        <taxon>Arthropoda</taxon>
        <taxon>Chelicerata</taxon>
        <taxon>Arachnida</taxon>
        <taxon>Araneae</taxon>
        <taxon>Araneomorphae</taxon>
        <taxon>Entelegynae</taxon>
        <taxon>Araneoidea</taxon>
        <taxon>Araneidae</taxon>
        <taxon>Araneus</taxon>
    </lineage>
</organism>
<dbReference type="Proteomes" id="UP000499080">
    <property type="component" value="Unassembled WGS sequence"/>
</dbReference>
<protein>
    <submittedName>
        <fullName evidence="2">Uncharacterized protein</fullName>
    </submittedName>
</protein>
<keyword evidence="3" id="KW-1185">Reference proteome</keyword>
<accession>A0A4Y2DWN3</accession>
<gene>
    <name evidence="2" type="ORF">AVEN_149859_1</name>
</gene>
<feature type="region of interest" description="Disordered" evidence="1">
    <location>
        <begin position="42"/>
        <end position="66"/>
    </location>
</feature>
<proteinExistence type="predicted"/>
<name>A0A4Y2DWN3_ARAVE</name>
<evidence type="ECO:0000313" key="3">
    <source>
        <dbReference type="Proteomes" id="UP000499080"/>
    </source>
</evidence>
<reference evidence="2 3" key="1">
    <citation type="journal article" date="2019" name="Sci. Rep.">
        <title>Orb-weaving spider Araneus ventricosus genome elucidates the spidroin gene catalogue.</title>
        <authorList>
            <person name="Kono N."/>
            <person name="Nakamura H."/>
            <person name="Ohtoshi R."/>
            <person name="Moran D.A.P."/>
            <person name="Shinohara A."/>
            <person name="Yoshida Y."/>
            <person name="Fujiwara M."/>
            <person name="Mori M."/>
            <person name="Tomita M."/>
            <person name="Arakawa K."/>
        </authorList>
    </citation>
    <scope>NUCLEOTIDE SEQUENCE [LARGE SCALE GENOMIC DNA]</scope>
</reference>